<dbReference type="GO" id="GO:0071039">
    <property type="term" value="P:nuclear polyadenylation-dependent CUT catabolic process"/>
    <property type="evidence" value="ECO:0007669"/>
    <property type="project" value="TreeGrafter"/>
</dbReference>
<dbReference type="GO" id="GO:0071037">
    <property type="term" value="P:nuclear polyadenylation-dependent snRNA catabolic process"/>
    <property type="evidence" value="ECO:0007669"/>
    <property type="project" value="TreeGrafter"/>
</dbReference>
<dbReference type="GO" id="GO:0000166">
    <property type="term" value="F:nucleotide binding"/>
    <property type="evidence" value="ECO:0007669"/>
    <property type="project" value="InterPro"/>
</dbReference>
<dbReference type="EMBL" id="KQ001728">
    <property type="protein sequence ID" value="KJP85391.1"/>
    <property type="molecule type" value="Genomic_DNA"/>
</dbReference>
<feature type="compositionally biased region" description="Basic and acidic residues" evidence="3">
    <location>
        <begin position="198"/>
        <end position="210"/>
    </location>
</feature>
<dbReference type="GO" id="GO:0000176">
    <property type="term" value="C:nuclear exosome (RNase complex)"/>
    <property type="evidence" value="ECO:0007669"/>
    <property type="project" value="TreeGrafter"/>
</dbReference>
<dbReference type="OrthoDB" id="2250022at2759"/>
<feature type="compositionally biased region" description="Basic residues" evidence="3">
    <location>
        <begin position="254"/>
        <end position="267"/>
    </location>
</feature>
<dbReference type="Pfam" id="PF00570">
    <property type="entry name" value="HRDC"/>
    <property type="match status" value="1"/>
</dbReference>
<feature type="domain" description="HRDC" evidence="4">
    <location>
        <begin position="763"/>
        <end position="843"/>
    </location>
</feature>
<dbReference type="InterPro" id="IPR010997">
    <property type="entry name" value="HRDC-like_sf"/>
</dbReference>
<feature type="compositionally biased region" description="Basic and acidic residues" evidence="3">
    <location>
        <begin position="1025"/>
        <end position="1042"/>
    </location>
</feature>
<accession>A0A0D9QI43</accession>
<dbReference type="PROSITE" id="PS50967">
    <property type="entry name" value="HRDC"/>
    <property type="match status" value="1"/>
</dbReference>
<feature type="region of interest" description="Disordered" evidence="3">
    <location>
        <begin position="1025"/>
        <end position="1061"/>
    </location>
</feature>
<feature type="compositionally biased region" description="Acidic residues" evidence="3">
    <location>
        <begin position="927"/>
        <end position="943"/>
    </location>
</feature>
<evidence type="ECO:0000256" key="1">
    <source>
        <dbReference type="ARBA" id="ARBA00004123"/>
    </source>
</evidence>
<dbReference type="Gene3D" id="1.10.150.80">
    <property type="entry name" value="HRDC domain"/>
    <property type="match status" value="1"/>
</dbReference>
<evidence type="ECO:0000259" key="4">
    <source>
        <dbReference type="PROSITE" id="PS50967"/>
    </source>
</evidence>
<dbReference type="GO" id="GO:0000467">
    <property type="term" value="P:exonucleolytic trimming to generate mature 3'-end of 5.8S rRNA from tricistronic rRNA transcript (SSU-rRNA, 5.8S rRNA, LSU-rRNA)"/>
    <property type="evidence" value="ECO:0007669"/>
    <property type="project" value="InterPro"/>
</dbReference>
<feature type="compositionally biased region" description="Acidic residues" evidence="3">
    <location>
        <begin position="170"/>
        <end position="181"/>
    </location>
</feature>
<dbReference type="InterPro" id="IPR002121">
    <property type="entry name" value="HRDC_dom"/>
</dbReference>
<dbReference type="InterPro" id="IPR045092">
    <property type="entry name" value="Rrp6-like"/>
</dbReference>
<dbReference type="GO" id="GO:0071035">
    <property type="term" value="P:nuclear polyadenylation-dependent rRNA catabolic process"/>
    <property type="evidence" value="ECO:0007669"/>
    <property type="project" value="TreeGrafter"/>
</dbReference>
<dbReference type="Proteomes" id="UP000054561">
    <property type="component" value="Unassembled WGS sequence"/>
</dbReference>
<evidence type="ECO:0000313" key="6">
    <source>
        <dbReference type="Proteomes" id="UP000054561"/>
    </source>
</evidence>
<evidence type="ECO:0000256" key="3">
    <source>
        <dbReference type="SAM" id="MobiDB-lite"/>
    </source>
</evidence>
<reference evidence="5 6" key="1">
    <citation type="submission" date="2014-03" db="EMBL/GenBank/DDBJ databases">
        <title>The Genome Sequence of Plasmodium fragile nilgiri.</title>
        <authorList>
            <consortium name="The Broad Institute Genomics Platform"/>
            <consortium name="The Broad Institute Genome Sequencing Center for Infectious Disease"/>
            <person name="Neafsey D."/>
            <person name="Duraisingh M."/>
            <person name="Young S.K."/>
            <person name="Zeng Q."/>
            <person name="Gargeya S."/>
            <person name="Abouelleil A."/>
            <person name="Alvarado L."/>
            <person name="Chapman S.B."/>
            <person name="Gainer-Dewar J."/>
            <person name="Goldberg J."/>
            <person name="Griggs A."/>
            <person name="Gujja S."/>
            <person name="Hansen M."/>
            <person name="Howarth C."/>
            <person name="Imamovic A."/>
            <person name="Larimer J."/>
            <person name="Pearson M."/>
            <person name="Poon T.W."/>
            <person name="Priest M."/>
            <person name="Roberts A."/>
            <person name="Saif S."/>
            <person name="Shea T."/>
            <person name="Sykes S."/>
            <person name="Wortman J."/>
            <person name="Nusbaum C."/>
            <person name="Birren B."/>
        </authorList>
    </citation>
    <scope>NUCLEOTIDE SEQUENCE [LARGE SCALE GENOMIC DNA]</scope>
    <source>
        <strain evidence="6">nilgiri</strain>
    </source>
</reference>
<dbReference type="InterPro" id="IPR002562">
    <property type="entry name" value="3'-5'_exonuclease_dom"/>
</dbReference>
<dbReference type="GO" id="GO:0071040">
    <property type="term" value="P:nuclear polyadenylation-dependent antisense transcript catabolic process"/>
    <property type="evidence" value="ECO:0007669"/>
    <property type="project" value="TreeGrafter"/>
</dbReference>
<dbReference type="GO" id="GO:0000175">
    <property type="term" value="F:3'-5'-RNA exonuclease activity"/>
    <property type="evidence" value="ECO:0007669"/>
    <property type="project" value="InterPro"/>
</dbReference>
<keyword evidence="2" id="KW-0539">Nucleus</keyword>
<dbReference type="SMART" id="SM00474">
    <property type="entry name" value="35EXOc"/>
    <property type="match status" value="1"/>
</dbReference>
<gene>
    <name evidence="5" type="ORF">AK88_04964</name>
</gene>
<dbReference type="SUPFAM" id="SSF47819">
    <property type="entry name" value="HRDC-like"/>
    <property type="match status" value="1"/>
</dbReference>
<feature type="region of interest" description="Disordered" evidence="3">
    <location>
        <begin position="149"/>
        <end position="279"/>
    </location>
</feature>
<feature type="compositionally biased region" description="Polar residues" evidence="3">
    <location>
        <begin position="186"/>
        <end position="197"/>
    </location>
</feature>
<feature type="compositionally biased region" description="Basic and acidic residues" evidence="3">
    <location>
        <begin position="238"/>
        <end position="253"/>
    </location>
</feature>
<sequence length="1110" mass="127722">MENCSKRIEELVRGKDGEVELPNDENEYLIKQLLKNVMEIVILTNRLSTNCLYESRVDVMSNDEEIKKVQKDLLKTVHDLLLYSSNEKTKSSIMCETDGDHLTLPNNYHVISNTLYEIITRSKDCFRFFYVKDKEASMLACKSSKLEETFPPEFASSPRECESQRGGNEPIDDSDSEEEENDNTKGDTNAHSNNNDTKSSKDPNLHARTGEEEERDNTFQLIFRSNILHVETESEESSTEKTNEKKTKKEMSKNSKKRRLSSSKRKMKSEENPQMIDRLSPFRRSSRKIQYAWLHLINNYATFFIPRLTVKHNRLTDLERDFVEAVQCLQSYIQKKKKVLQYRALFNGNKLRHINCGDIFGEIFQEDEVGNAVGGTMDEVKTLHSCSSSGDSSDELTNTPERLTSLPNEYFFWKMLKRLDKDINKYGPKFSNLGNPYSYEINDMINRYHEWDESVSPFVKVTAELPKPVQLSEKECKIISMENELIEMVHTIKAMCTKLSLSLVVNYKNTYRGFTSLILIGTDKCDYIIDTLHMFEQIHQLNDITTDPNILKIVYKSKNVIPIMQKDFSIYFVNVVDIFICSNFLNIRNSLDYLVHNYFHVNVNSAGHGLHALTRPLSPDLVYHLRMPCHYLYYLFEYIKTDLYFNYIFAHYRRADHAQGGGEEEMDVMDAVDEMDAVDAMDTLQRMIDQDGPPPSNIYVHFENIKFEDISVEEQKYGEEIIRKVFRESNKMCLLEYKVKDVCDVEKTKDKIKTIIKTSNYSSTTCDTLIENILVWREKVAKKNDESPDSIINIHTIISIVLNMPTSISSLKNIIIPMSNHMCENLETLFEIIIKSSMKKKTNPQFYRSFIQNEKPDICECSSEQELNCVQGVFPREEQGGLGGDEVDETGEIGEGVVGDGILIVPPRMHFQSISEGVQREGHPADEGEEGDADSDGNSDDDCYAPRSTCDGGGNEEQAREEGGTPTISAPDQTFTLERTFFGNDESDEKASQELKTLGDKEGKYEKYALLSSLLSYVKEKNQERCKTSEHPEKEESVKTEKGGVQMQKQMTSYKSVKRQVPHDVAKNSCGKKKIKQMQHQSYNQQYNIKNRKGLYSKNILSEMNKKWNG</sequence>
<comment type="subcellular location">
    <subcellularLocation>
        <location evidence="1">Nucleus</location>
    </subcellularLocation>
</comment>
<dbReference type="InterPro" id="IPR012337">
    <property type="entry name" value="RNaseH-like_sf"/>
</dbReference>
<dbReference type="GO" id="GO:0071044">
    <property type="term" value="P:histone mRNA catabolic process"/>
    <property type="evidence" value="ECO:0007669"/>
    <property type="project" value="TreeGrafter"/>
</dbReference>
<organism evidence="5 6">
    <name type="scientific">Plasmodium fragile</name>
    <dbReference type="NCBI Taxonomy" id="5857"/>
    <lineage>
        <taxon>Eukaryota</taxon>
        <taxon>Sar</taxon>
        <taxon>Alveolata</taxon>
        <taxon>Apicomplexa</taxon>
        <taxon>Aconoidasida</taxon>
        <taxon>Haemosporida</taxon>
        <taxon>Plasmodiidae</taxon>
        <taxon>Plasmodium</taxon>
        <taxon>Plasmodium (Plasmodium)</taxon>
    </lineage>
</organism>
<evidence type="ECO:0000313" key="5">
    <source>
        <dbReference type="EMBL" id="KJP85391.1"/>
    </source>
</evidence>
<dbReference type="GeneID" id="24270278"/>
<keyword evidence="6" id="KW-1185">Reference proteome</keyword>
<dbReference type="InterPro" id="IPR036397">
    <property type="entry name" value="RNaseH_sf"/>
</dbReference>
<dbReference type="Gene3D" id="3.30.420.10">
    <property type="entry name" value="Ribonuclease H-like superfamily/Ribonuclease H"/>
    <property type="match status" value="1"/>
</dbReference>
<dbReference type="GO" id="GO:0003727">
    <property type="term" value="F:single-stranded RNA binding"/>
    <property type="evidence" value="ECO:0007669"/>
    <property type="project" value="TreeGrafter"/>
</dbReference>
<dbReference type="PANTHER" id="PTHR12124:SF47">
    <property type="entry name" value="EXOSOME COMPONENT 10"/>
    <property type="match status" value="1"/>
</dbReference>
<proteinExistence type="predicted"/>
<dbReference type="SUPFAM" id="SSF53098">
    <property type="entry name" value="Ribonuclease H-like"/>
    <property type="match status" value="1"/>
</dbReference>
<dbReference type="InterPro" id="IPR044876">
    <property type="entry name" value="HRDC_dom_sf"/>
</dbReference>
<evidence type="ECO:0000256" key="2">
    <source>
        <dbReference type="ARBA" id="ARBA00023242"/>
    </source>
</evidence>
<dbReference type="Pfam" id="PF01612">
    <property type="entry name" value="DNA_pol_A_exo1"/>
    <property type="match status" value="1"/>
</dbReference>
<protein>
    <recommendedName>
        <fullName evidence="4">HRDC domain-containing protein</fullName>
    </recommendedName>
</protein>
<dbReference type="PANTHER" id="PTHR12124">
    <property type="entry name" value="POLYMYOSITIS/SCLERODERMA AUTOANTIGEN-RELATED"/>
    <property type="match status" value="1"/>
</dbReference>
<dbReference type="GO" id="GO:0071051">
    <property type="term" value="P:poly(A)-dependent snoRNA 3'-end processing"/>
    <property type="evidence" value="ECO:0007669"/>
    <property type="project" value="TreeGrafter"/>
</dbReference>
<dbReference type="AlphaFoldDB" id="A0A0D9QI43"/>
<dbReference type="OMA" id="FFWKMLK"/>
<name>A0A0D9QI43_PLAFR</name>
<dbReference type="GO" id="GO:0071038">
    <property type="term" value="P:TRAMP-dependent tRNA surveillance pathway"/>
    <property type="evidence" value="ECO:0007669"/>
    <property type="project" value="TreeGrafter"/>
</dbReference>
<dbReference type="GO" id="GO:0005730">
    <property type="term" value="C:nucleolus"/>
    <property type="evidence" value="ECO:0007669"/>
    <property type="project" value="TreeGrafter"/>
</dbReference>
<feature type="region of interest" description="Disordered" evidence="3">
    <location>
        <begin position="916"/>
        <end position="974"/>
    </location>
</feature>
<dbReference type="GO" id="GO:0071036">
    <property type="term" value="P:nuclear polyadenylation-dependent snoRNA catabolic process"/>
    <property type="evidence" value="ECO:0007669"/>
    <property type="project" value="TreeGrafter"/>
</dbReference>
<dbReference type="RefSeq" id="XP_012337991.1">
    <property type="nucleotide sequence ID" value="XM_012482568.1"/>
</dbReference>
<dbReference type="VEuPathDB" id="PlasmoDB:AK88_04964"/>